<evidence type="ECO:0000259" key="7">
    <source>
        <dbReference type="PROSITE" id="PS50097"/>
    </source>
</evidence>
<organism evidence="8 9">
    <name type="scientific">Mucuna pruriens</name>
    <name type="common">Velvet bean</name>
    <name type="synonym">Dolichos pruriens</name>
    <dbReference type="NCBI Taxonomy" id="157652"/>
    <lineage>
        <taxon>Eukaryota</taxon>
        <taxon>Viridiplantae</taxon>
        <taxon>Streptophyta</taxon>
        <taxon>Embryophyta</taxon>
        <taxon>Tracheophyta</taxon>
        <taxon>Spermatophyta</taxon>
        <taxon>Magnoliopsida</taxon>
        <taxon>eudicotyledons</taxon>
        <taxon>Gunneridae</taxon>
        <taxon>Pentapetalae</taxon>
        <taxon>rosids</taxon>
        <taxon>fabids</taxon>
        <taxon>Fabales</taxon>
        <taxon>Fabaceae</taxon>
        <taxon>Papilionoideae</taxon>
        <taxon>50 kb inversion clade</taxon>
        <taxon>NPAAA clade</taxon>
        <taxon>indigoferoid/millettioid clade</taxon>
        <taxon>Phaseoleae</taxon>
        <taxon>Mucuna</taxon>
    </lineage>
</organism>
<accession>A0A371G0Q9</accession>
<dbReference type="GO" id="GO:0005634">
    <property type="term" value="C:nucleus"/>
    <property type="evidence" value="ECO:0007669"/>
    <property type="project" value="TreeGrafter"/>
</dbReference>
<dbReference type="GO" id="GO:0006355">
    <property type="term" value="P:regulation of DNA-templated transcription"/>
    <property type="evidence" value="ECO:0007669"/>
    <property type="project" value="UniProtKB-ARBA"/>
</dbReference>
<dbReference type="EMBL" id="QJKJ01007146">
    <property type="protein sequence ID" value="RDX84121.1"/>
    <property type="molecule type" value="Genomic_DNA"/>
</dbReference>
<evidence type="ECO:0000256" key="2">
    <source>
        <dbReference type="ARBA" id="ARBA00004906"/>
    </source>
</evidence>
<dbReference type="FunFam" id="1.25.40.420:FF:000012">
    <property type="entry name" value="BTB/POZ and TAZ domain-containing protein 2"/>
    <property type="match status" value="1"/>
</dbReference>
<dbReference type="OrthoDB" id="6359816at2759"/>
<evidence type="ECO:0000256" key="4">
    <source>
        <dbReference type="ARBA" id="ARBA00022771"/>
    </source>
</evidence>
<name>A0A371G0Q9_MUCPR</name>
<evidence type="ECO:0000256" key="5">
    <source>
        <dbReference type="ARBA" id="ARBA00022786"/>
    </source>
</evidence>
<dbReference type="Proteomes" id="UP000257109">
    <property type="component" value="Unassembled WGS sequence"/>
</dbReference>
<keyword evidence="6" id="KW-0862">Zinc</keyword>
<reference evidence="8" key="1">
    <citation type="submission" date="2018-05" db="EMBL/GenBank/DDBJ databases">
        <title>Draft genome of Mucuna pruriens seed.</title>
        <authorList>
            <person name="Nnadi N.E."/>
            <person name="Vos R."/>
            <person name="Hasami M.H."/>
            <person name="Devisetty U.K."/>
            <person name="Aguiy J.C."/>
        </authorList>
    </citation>
    <scope>NUCLEOTIDE SEQUENCE [LARGE SCALE GENOMIC DNA]</scope>
    <source>
        <strain evidence="8">JCA_2017</strain>
    </source>
</reference>
<dbReference type="InterPro" id="IPR035898">
    <property type="entry name" value="TAZ_dom_sf"/>
</dbReference>
<keyword evidence="9" id="KW-1185">Reference proteome</keyword>
<dbReference type="SUPFAM" id="SSF57933">
    <property type="entry name" value="TAZ domain"/>
    <property type="match status" value="1"/>
</dbReference>
<dbReference type="GO" id="GO:0042542">
    <property type="term" value="P:response to hydrogen peroxide"/>
    <property type="evidence" value="ECO:0007669"/>
    <property type="project" value="UniProtKB-ARBA"/>
</dbReference>
<keyword evidence="5" id="KW-0833">Ubl conjugation pathway</keyword>
<comment type="subcellular location">
    <subcellularLocation>
        <location evidence="1">Endomembrane system</location>
        <topology evidence="1">Peripheral membrane protein</topology>
    </subcellularLocation>
</comment>
<dbReference type="GO" id="GO:0009751">
    <property type="term" value="P:response to salicylic acid"/>
    <property type="evidence" value="ECO:0007669"/>
    <property type="project" value="UniProtKB-ARBA"/>
</dbReference>
<dbReference type="InterPro" id="IPR011333">
    <property type="entry name" value="SKP1/BTB/POZ_sf"/>
</dbReference>
<dbReference type="GO" id="GO:0012505">
    <property type="term" value="C:endomembrane system"/>
    <property type="evidence" value="ECO:0007669"/>
    <property type="project" value="UniProtKB-SubCell"/>
</dbReference>
<keyword evidence="3" id="KW-0479">Metal-binding</keyword>
<proteinExistence type="predicted"/>
<dbReference type="SUPFAM" id="SSF54695">
    <property type="entry name" value="POZ domain"/>
    <property type="match status" value="1"/>
</dbReference>
<dbReference type="InterPro" id="IPR044513">
    <property type="entry name" value="BT1/2/3/4/5"/>
</dbReference>
<dbReference type="Gene3D" id="3.30.710.10">
    <property type="entry name" value="Potassium Channel Kv1.1, Chain A"/>
    <property type="match status" value="1"/>
</dbReference>
<evidence type="ECO:0000313" key="8">
    <source>
        <dbReference type="EMBL" id="RDX84121.1"/>
    </source>
</evidence>
<comment type="caution">
    <text evidence="8">The sequence shown here is derived from an EMBL/GenBank/DDBJ whole genome shotgun (WGS) entry which is preliminary data.</text>
</comment>
<dbReference type="Gene3D" id="1.20.1020.10">
    <property type="entry name" value="TAZ domain"/>
    <property type="match status" value="1"/>
</dbReference>
<sequence length="361" mass="41514">MAPQSTISIHYQTTRVLPEPDVFIHTSNGTRIPAHAGILASVSPVLENFIDRPRKHRSSERIIQIQGVPCDAVTAFIRFLYSSSCTEEEMDKYGMHLLTLSHVYLVPQLKQRCIKGLTQRLTTDNVVDVLQLARLCDAPDLHLRCMKLLANHFKAVEATEGWKFLVNHDPWLELDILRFIDEHETRKKKSRRYKKEQGLYAQLSEAMECLEHICTEGCTHVGPYDAEVKTEKCGRFSTCQGLQVLIRHFATCDKRTTGGCLRCKRMWQLFRLHSYVCHQPDSCKLSHSRLTLNIAVLRKCDSQFQLKMQQGKRKDDPKWKLLARKVASAKVMSSLSLPKRKRDEGMRVTINNPGIRSFKLL</sequence>
<evidence type="ECO:0000256" key="6">
    <source>
        <dbReference type="ARBA" id="ARBA00022833"/>
    </source>
</evidence>
<dbReference type="InterPro" id="IPR000210">
    <property type="entry name" value="BTB/POZ_dom"/>
</dbReference>
<dbReference type="AlphaFoldDB" id="A0A371G0Q9"/>
<feature type="domain" description="BTB" evidence="7">
    <location>
        <begin position="20"/>
        <end position="89"/>
    </location>
</feature>
<evidence type="ECO:0000256" key="3">
    <source>
        <dbReference type="ARBA" id="ARBA00022723"/>
    </source>
</evidence>
<dbReference type="InterPro" id="IPR000197">
    <property type="entry name" value="Znf_TAZ"/>
</dbReference>
<keyword evidence="4" id="KW-0863">Zinc-finger</keyword>
<protein>
    <submittedName>
        <fullName evidence="8">BTB/POZ and TAZ domain-containing protein 2</fullName>
    </submittedName>
</protein>
<dbReference type="SMART" id="SM00551">
    <property type="entry name" value="ZnF_TAZ"/>
    <property type="match status" value="1"/>
</dbReference>
<dbReference type="PROSITE" id="PS50097">
    <property type="entry name" value="BTB"/>
    <property type="match status" value="1"/>
</dbReference>
<evidence type="ECO:0000313" key="9">
    <source>
        <dbReference type="Proteomes" id="UP000257109"/>
    </source>
</evidence>
<dbReference type="CDD" id="cd14733">
    <property type="entry name" value="BACK"/>
    <property type="match status" value="1"/>
</dbReference>
<gene>
    <name evidence="8" type="primary">BT2</name>
    <name evidence="8" type="ORF">CR513_34881</name>
</gene>
<evidence type="ECO:0000256" key="1">
    <source>
        <dbReference type="ARBA" id="ARBA00004184"/>
    </source>
</evidence>
<comment type="pathway">
    <text evidence="2">Protein modification; protein ubiquitination.</text>
</comment>
<dbReference type="STRING" id="157652.A0A371G0Q9"/>
<dbReference type="GO" id="GO:0005516">
    <property type="term" value="F:calmodulin binding"/>
    <property type="evidence" value="ECO:0007669"/>
    <property type="project" value="UniProtKB-ARBA"/>
</dbReference>
<dbReference type="PANTHER" id="PTHR46287">
    <property type="entry name" value="BTB/POZ AND TAZ DOMAIN-CONTAINING PROTEIN 3-RELATED"/>
    <property type="match status" value="1"/>
</dbReference>
<dbReference type="PANTHER" id="PTHR46287:SF8">
    <property type="entry name" value="BTB_POZ AND TAZ DOMAIN PROTEIN"/>
    <property type="match status" value="1"/>
</dbReference>
<dbReference type="GO" id="GO:0008270">
    <property type="term" value="F:zinc ion binding"/>
    <property type="evidence" value="ECO:0007669"/>
    <property type="project" value="UniProtKB-KW"/>
</dbReference>
<dbReference type="Pfam" id="PF02135">
    <property type="entry name" value="zf-TAZ"/>
    <property type="match status" value="1"/>
</dbReference>
<dbReference type="GO" id="GO:0009725">
    <property type="term" value="P:response to hormone"/>
    <property type="evidence" value="ECO:0007669"/>
    <property type="project" value="UniProtKB-ARBA"/>
</dbReference>
<dbReference type="Pfam" id="PF00651">
    <property type="entry name" value="BTB"/>
    <property type="match status" value="1"/>
</dbReference>
<dbReference type="SMART" id="SM00225">
    <property type="entry name" value="BTB"/>
    <property type="match status" value="1"/>
</dbReference>
<dbReference type="Gene3D" id="1.25.40.420">
    <property type="match status" value="1"/>
</dbReference>